<evidence type="ECO:0000313" key="2">
    <source>
        <dbReference type="EMBL" id="KAG7598123.1"/>
    </source>
</evidence>
<evidence type="ECO:0000313" key="3">
    <source>
        <dbReference type="Proteomes" id="UP000694251"/>
    </source>
</evidence>
<dbReference type="EMBL" id="JAEFBJ010000006">
    <property type="protein sequence ID" value="KAG7598123.1"/>
    <property type="molecule type" value="Genomic_DNA"/>
</dbReference>
<accession>A0A8T2CKS0</accession>
<proteinExistence type="predicted"/>
<comment type="caution">
    <text evidence="2">The sequence shown here is derived from an EMBL/GenBank/DDBJ whole genome shotgun (WGS) entry which is preliminary data.</text>
</comment>
<keyword evidence="3" id="KW-1185">Reference proteome</keyword>
<dbReference type="PROSITE" id="PS50878">
    <property type="entry name" value="RT_POL"/>
    <property type="match status" value="1"/>
</dbReference>
<dbReference type="InterPro" id="IPR026960">
    <property type="entry name" value="RVT-Znf"/>
</dbReference>
<dbReference type="AlphaFoldDB" id="A0A8T2CKS0"/>
<reference evidence="2 3" key="1">
    <citation type="submission" date="2020-12" db="EMBL/GenBank/DDBJ databases">
        <title>Concerted genomic and epigenomic changes stabilize Arabidopsis allopolyploids.</title>
        <authorList>
            <person name="Chen Z."/>
        </authorList>
    </citation>
    <scope>NUCLEOTIDE SEQUENCE [LARGE SCALE GENOMIC DNA]</scope>
    <source>
        <strain evidence="2">As9502</strain>
        <tissue evidence="2">Leaf</tissue>
    </source>
</reference>
<keyword evidence="2" id="KW-0695">RNA-directed DNA polymerase</keyword>
<gene>
    <name evidence="2" type="ORF">ISN44_As06g024170</name>
</gene>
<dbReference type="Pfam" id="PF13966">
    <property type="entry name" value="zf-RVT"/>
    <property type="match status" value="1"/>
</dbReference>
<sequence length="1074" mass="124229">MEEHSRGEENPHITSGMRDFQAVVNYCALTDLASHGPLYTWSNRQEGDLISKKLDRVLVNDCWKQSFPHSYNVFEAGGCSDHLRCRINLNMAAGARVKGKKPFKFINAITDMTEFKPMVEDYWSKTEPIFMSTSSMFRFTKKLKALKPKIRHLAKERMGNLTKKTKEAYETLCEKQETNLKTPSPQAMEEEATAHDRWERLAGIEEKFLKQKSKLHWLKVGDKNNKTFHRAVMARVAQNSIREIQRQDGSVTAKEEEIKEEAERFFREFLQLIPNDYEGATMEDLADLLPFRCNDDEKERLIRPITEMEIKEVLFSMPNDKSPGPDGFTTEFYKETWDIIGMEFVVAVKSFFEKGFLPKGVNSTILALIPKKLEAREMKDYRPISCCNVLYKTISKIIANRLKMVLPQFIAGNQSAFVKDRLLIENLLLATEIVKDYHKESISERCAIKIDISKAFDSVQWSFLRNVLLTLNFPPEFVHWIMLCVTTASFSVQVNGELAGFFNSSRGLRQGCSLSPYLFVIVMDVLSKMLDRAAGDRRFGYHPRCKSIGLTHLTFADDLMVLSDGKIRSIEGIMEVFDQFAKRSGLKISVEKSTIYLAGISDSGRCEIESHFQFAVGCLPVRYLGLPLVTKRLTSTDYSPLLEHIRKKIGTWTARFLSYAGRLNLVSSVLWSICNFWLAAFRLPRECIKEIDKICSAFLWSGPDLNAHKAKVAWEAVCRPKKEGGLGLRSIHEANDVCCLKLIWRLISHADSLWVTWIKTNLLKQDTFWSVKQTYQGSWMWKKLLKFREVARDFCKVDVKNGERTSFWYDNWSSMGPLFDAAGERGQIVLGISKHKKVAEAWVGRRHRLHRAELHNKIERELLSTWRNRAEEEDIVLWKGKNNLYRPRFSTKDTWQLTRTVSNEVAWHKSVWFAHATPKFSFCVWLAAQNRLSTGDKMTHWNRGLSTGCVLCNNTFESRDHLFFSCRFSTEVWQALAKNIYRSRYSTNWHDLIGTTSGQWQNRIISFLARYIFQATIHAIWRERNGRRHGEDPNPPARLIKWIDKQVKNQLSSIKATGDRRYDTGLQIWFAARS</sequence>
<dbReference type="GO" id="GO:0003964">
    <property type="term" value="F:RNA-directed DNA polymerase activity"/>
    <property type="evidence" value="ECO:0007669"/>
    <property type="project" value="UniProtKB-KW"/>
</dbReference>
<feature type="domain" description="Reverse transcriptase" evidence="1">
    <location>
        <begin position="350"/>
        <end position="628"/>
    </location>
</feature>
<dbReference type="CDD" id="cd01650">
    <property type="entry name" value="RT_nLTR_like"/>
    <property type="match status" value="1"/>
</dbReference>
<keyword evidence="2" id="KW-0808">Transferase</keyword>
<dbReference type="Pfam" id="PF00078">
    <property type="entry name" value="RVT_1"/>
    <property type="match status" value="1"/>
</dbReference>
<organism evidence="2 3">
    <name type="scientific">Arabidopsis suecica</name>
    <name type="common">Swedish thale-cress</name>
    <name type="synonym">Cardaminopsis suecica</name>
    <dbReference type="NCBI Taxonomy" id="45249"/>
    <lineage>
        <taxon>Eukaryota</taxon>
        <taxon>Viridiplantae</taxon>
        <taxon>Streptophyta</taxon>
        <taxon>Embryophyta</taxon>
        <taxon>Tracheophyta</taxon>
        <taxon>Spermatophyta</taxon>
        <taxon>Magnoliopsida</taxon>
        <taxon>eudicotyledons</taxon>
        <taxon>Gunneridae</taxon>
        <taxon>Pentapetalae</taxon>
        <taxon>rosids</taxon>
        <taxon>malvids</taxon>
        <taxon>Brassicales</taxon>
        <taxon>Brassicaceae</taxon>
        <taxon>Camelineae</taxon>
        <taxon>Arabidopsis</taxon>
    </lineage>
</organism>
<dbReference type="PANTHER" id="PTHR33116">
    <property type="entry name" value="REVERSE TRANSCRIPTASE ZINC-BINDING DOMAIN-CONTAINING PROTEIN-RELATED-RELATED"/>
    <property type="match status" value="1"/>
</dbReference>
<keyword evidence="2" id="KW-0548">Nucleotidyltransferase</keyword>
<protein>
    <submittedName>
        <fullName evidence="2">Reverse transcriptase domain</fullName>
    </submittedName>
</protein>
<dbReference type="PANTHER" id="PTHR33116:SF78">
    <property type="entry name" value="OS12G0587133 PROTEIN"/>
    <property type="match status" value="1"/>
</dbReference>
<name>A0A8T2CKS0_ARASU</name>
<dbReference type="InterPro" id="IPR000477">
    <property type="entry name" value="RT_dom"/>
</dbReference>
<dbReference type="Proteomes" id="UP000694251">
    <property type="component" value="Chromosome 6"/>
</dbReference>
<evidence type="ECO:0000259" key="1">
    <source>
        <dbReference type="PROSITE" id="PS50878"/>
    </source>
</evidence>
<dbReference type="OrthoDB" id="1111438at2759"/>